<feature type="signal peptide" evidence="1">
    <location>
        <begin position="1"/>
        <end position="19"/>
    </location>
</feature>
<reference evidence="2 3" key="1">
    <citation type="submission" date="2022-05" db="EMBL/GenBank/DDBJ databases">
        <title>Microbulbifer sp. nov., isolated from sponge.</title>
        <authorList>
            <person name="Gao L."/>
        </authorList>
    </citation>
    <scope>NUCLEOTIDE SEQUENCE [LARGE SCALE GENOMIC DNA]</scope>
    <source>
        <strain evidence="2 3">MI-G</strain>
    </source>
</reference>
<gene>
    <name evidence="2" type="ORF">M8T91_13625</name>
</gene>
<dbReference type="EMBL" id="CP098023">
    <property type="protein sequence ID" value="WKD48927.1"/>
    <property type="molecule type" value="Genomic_DNA"/>
</dbReference>
<evidence type="ECO:0000313" key="3">
    <source>
        <dbReference type="Proteomes" id="UP001321520"/>
    </source>
</evidence>
<proteinExistence type="predicted"/>
<accession>A0ABY9E8C8</accession>
<dbReference type="Proteomes" id="UP001321520">
    <property type="component" value="Chromosome"/>
</dbReference>
<keyword evidence="1" id="KW-0732">Signal</keyword>
<sequence>MKKILTIVLLGCFVTPALAELVDDAQVQCTDQNHSWRPGSTITDFYPTLNGGAELGNKTIYFGAANGNVYQVKIPVDVAGAAIVTTMISNLQAAYSLQNTLDLCVDDDTSPPTLLGIFSHAP</sequence>
<name>A0ABY9E8C8_9GAMM</name>
<keyword evidence="3" id="KW-1185">Reference proteome</keyword>
<evidence type="ECO:0000256" key="1">
    <source>
        <dbReference type="SAM" id="SignalP"/>
    </source>
</evidence>
<evidence type="ECO:0000313" key="2">
    <source>
        <dbReference type="EMBL" id="WKD48927.1"/>
    </source>
</evidence>
<organism evidence="2 3">
    <name type="scientific">Microbulbifer spongiae</name>
    <dbReference type="NCBI Taxonomy" id="2944933"/>
    <lineage>
        <taxon>Bacteria</taxon>
        <taxon>Pseudomonadati</taxon>
        <taxon>Pseudomonadota</taxon>
        <taxon>Gammaproteobacteria</taxon>
        <taxon>Cellvibrionales</taxon>
        <taxon>Microbulbiferaceae</taxon>
        <taxon>Microbulbifer</taxon>
    </lineage>
</organism>
<evidence type="ECO:0008006" key="4">
    <source>
        <dbReference type="Google" id="ProtNLM"/>
    </source>
</evidence>
<feature type="chain" id="PRO_5047274086" description="Secreted protein" evidence="1">
    <location>
        <begin position="20"/>
        <end position="122"/>
    </location>
</feature>
<protein>
    <recommendedName>
        <fullName evidence="4">Secreted protein</fullName>
    </recommendedName>
</protein>
<dbReference type="RefSeq" id="WP_301414713.1">
    <property type="nucleotide sequence ID" value="NZ_CP098023.1"/>
</dbReference>